<proteinExistence type="predicted"/>
<accession>A0A1W9HNS6</accession>
<dbReference type="Proteomes" id="UP000192872">
    <property type="component" value="Unassembled WGS sequence"/>
</dbReference>
<dbReference type="InterPro" id="IPR054213">
    <property type="entry name" value="DUF6920"/>
</dbReference>
<sequence length="286" mass="31050">MLVLQCIIVASIILIAVYAGLYAFGAWRWKMAARSLVERLDASQGVARSARYDAAEIADLPVPVRRYFQLALTDGQAVVRSADLAATGTFNLSLDTAQWKPFTAQQHVTSDRPGFFWDATIMMFPGVPILVYDAYIAGEGLLHPSIFGLFALGDLRGTGDIARGELMRFLAEAVWYPTALLPSQGVTWTAVDDASAQATLTDGPISLTLLFRFGAEGLIASIHADARGGTLGGNIVTMPWECRMSNYQRTEGMCVPFTGEAAYTTPDGDKPYFRGTITQIAYQFAP</sequence>
<keyword evidence="1" id="KW-1133">Transmembrane helix</keyword>
<evidence type="ECO:0000313" key="3">
    <source>
        <dbReference type="Proteomes" id="UP000192872"/>
    </source>
</evidence>
<keyword evidence="1" id="KW-0812">Transmembrane</keyword>
<dbReference type="Pfam" id="PF21900">
    <property type="entry name" value="DUF6920"/>
    <property type="match status" value="1"/>
</dbReference>
<reference evidence="2 3" key="1">
    <citation type="journal article" date="2017" name="Water Res.">
        <title>Comammox in drinking water systems.</title>
        <authorList>
            <person name="Wang Y."/>
            <person name="Ma L."/>
            <person name="Mao Y."/>
            <person name="Jiang X."/>
            <person name="Xia Y."/>
            <person name="Yu K."/>
            <person name="Li B."/>
            <person name="Zhang T."/>
        </authorList>
    </citation>
    <scope>NUCLEOTIDE SEQUENCE [LARGE SCALE GENOMIC DNA]</scope>
    <source>
        <strain evidence="2">SG_bin8</strain>
    </source>
</reference>
<feature type="transmembrane region" description="Helical" evidence="1">
    <location>
        <begin position="6"/>
        <end position="27"/>
    </location>
</feature>
<dbReference type="RefSeq" id="WP_376803110.1">
    <property type="nucleotide sequence ID" value="NZ_DBNB01000010.1"/>
</dbReference>
<protein>
    <submittedName>
        <fullName evidence="2">Uncharacterized protein</fullName>
    </submittedName>
</protein>
<keyword evidence="1" id="KW-0472">Membrane</keyword>
<comment type="caution">
    <text evidence="2">The sequence shown here is derived from an EMBL/GenBank/DDBJ whole genome shotgun (WGS) entry which is preliminary data.</text>
</comment>
<dbReference type="STRING" id="1827387.A4S15_03445"/>
<dbReference type="AlphaFoldDB" id="A0A1W9HNS6"/>
<evidence type="ECO:0000256" key="1">
    <source>
        <dbReference type="SAM" id="Phobius"/>
    </source>
</evidence>
<dbReference type="EMBL" id="LWDL01000033">
    <property type="protein sequence ID" value="OQW49115.1"/>
    <property type="molecule type" value="Genomic_DNA"/>
</dbReference>
<evidence type="ECO:0000313" key="2">
    <source>
        <dbReference type="EMBL" id="OQW49115.1"/>
    </source>
</evidence>
<name>A0A1W9HNS6_9HYPH</name>
<gene>
    <name evidence="2" type="ORF">A4S15_03445</name>
</gene>
<organism evidence="2 3">
    <name type="scientific">Candidatus Raskinella chloraquaticus</name>
    <dbReference type="NCBI Taxonomy" id="1951219"/>
    <lineage>
        <taxon>Bacteria</taxon>
        <taxon>Pseudomonadati</taxon>
        <taxon>Pseudomonadota</taxon>
        <taxon>Alphaproteobacteria</taxon>
        <taxon>Hyphomicrobiales</taxon>
        <taxon>Phreatobacteraceae</taxon>
        <taxon>Candidatus Raskinella</taxon>
    </lineage>
</organism>